<evidence type="ECO:0000313" key="4">
    <source>
        <dbReference type="Proteomes" id="UP000828390"/>
    </source>
</evidence>
<sequence length="455" mass="50959">MALYLASPTGRYRNMQKGSNKLTVNGLVPGLTYRLFVIANYTLTKDQSKDQPLCEIQTMSSVIYYTTVGPLQAPKIRVVSVDMHQALLEWEPPTKMHENLTLKGYQIYVDNKPLGNLRNKDTRQMLINNMVPGKTLSVYVVAVTRQATLESNPSRVVHITCPRQPPNIVVAQQPSYRQGTVLISWERPKGHTFATNEEDISLYGVYVDGKWYGEVKSNSLGNKQGYQFILNDLNPEQSYDISVKAIAGYKRVDPDAQHVFCLSEGPMSNVINVMAPAAPKSPTLRLERLTPEGIDVTWQVPQQHGDATISGYQMLKNGRLYGSIIPPEVNSLSIRDISLGDKVTLQLIALTEHPVGKIDRRTEQLQKEADQEPSDVFVGERYAGCRPGAKLVVHYTGLVCPPSQVWCERVTGHSALIVWNKDDGPKSHFIRPESYHVTWWPGDKPEEDINSDSTT</sequence>
<keyword evidence="1" id="KW-0677">Repeat</keyword>
<evidence type="ECO:0000256" key="1">
    <source>
        <dbReference type="ARBA" id="ARBA00022737"/>
    </source>
</evidence>
<dbReference type="EMBL" id="JAIWYP010000005">
    <property type="protein sequence ID" value="KAH3816781.1"/>
    <property type="molecule type" value="Genomic_DNA"/>
</dbReference>
<protein>
    <recommendedName>
        <fullName evidence="2">Fibronectin type-III domain-containing protein</fullName>
    </recommendedName>
</protein>
<gene>
    <name evidence="3" type="ORF">DPMN_118304</name>
</gene>
<dbReference type="PANTHER" id="PTHR46708">
    <property type="entry name" value="TENASCIN"/>
    <property type="match status" value="1"/>
</dbReference>
<evidence type="ECO:0000259" key="2">
    <source>
        <dbReference type="PROSITE" id="PS50853"/>
    </source>
</evidence>
<dbReference type="Gene3D" id="2.60.40.10">
    <property type="entry name" value="Immunoglobulins"/>
    <property type="match status" value="2"/>
</dbReference>
<feature type="non-terminal residue" evidence="3">
    <location>
        <position position="455"/>
    </location>
</feature>
<evidence type="ECO:0000313" key="3">
    <source>
        <dbReference type="EMBL" id="KAH3816781.1"/>
    </source>
</evidence>
<accession>A0A9D4GG61</accession>
<comment type="caution">
    <text evidence="3">The sequence shown here is derived from an EMBL/GenBank/DDBJ whole genome shotgun (WGS) entry which is preliminary data.</text>
</comment>
<reference evidence="3" key="2">
    <citation type="submission" date="2020-11" db="EMBL/GenBank/DDBJ databases">
        <authorList>
            <person name="McCartney M.A."/>
            <person name="Auch B."/>
            <person name="Kono T."/>
            <person name="Mallez S."/>
            <person name="Becker A."/>
            <person name="Gohl D.M."/>
            <person name="Silverstein K.A.T."/>
            <person name="Koren S."/>
            <person name="Bechman K.B."/>
            <person name="Herman A."/>
            <person name="Abrahante J.E."/>
            <person name="Garbe J."/>
        </authorList>
    </citation>
    <scope>NUCLEOTIDE SEQUENCE</scope>
    <source>
        <strain evidence="3">Duluth1</strain>
        <tissue evidence="3">Whole animal</tissue>
    </source>
</reference>
<dbReference type="PROSITE" id="PS50853">
    <property type="entry name" value="FN3"/>
    <property type="match status" value="2"/>
</dbReference>
<proteinExistence type="predicted"/>
<dbReference type="Proteomes" id="UP000828390">
    <property type="component" value="Unassembled WGS sequence"/>
</dbReference>
<dbReference type="SUPFAM" id="SSF49265">
    <property type="entry name" value="Fibronectin type III"/>
    <property type="match status" value="2"/>
</dbReference>
<dbReference type="SMART" id="SM00060">
    <property type="entry name" value="FN3"/>
    <property type="match status" value="3"/>
</dbReference>
<dbReference type="PANTHER" id="PTHR46708:SF2">
    <property type="entry name" value="FIBRONECTIN TYPE-III DOMAIN-CONTAINING PROTEIN"/>
    <property type="match status" value="1"/>
</dbReference>
<dbReference type="InterPro" id="IPR013783">
    <property type="entry name" value="Ig-like_fold"/>
</dbReference>
<dbReference type="InterPro" id="IPR003961">
    <property type="entry name" value="FN3_dom"/>
</dbReference>
<dbReference type="AlphaFoldDB" id="A0A9D4GG61"/>
<feature type="domain" description="Fibronectin type-III" evidence="2">
    <location>
        <begin position="70"/>
        <end position="164"/>
    </location>
</feature>
<reference evidence="3" key="1">
    <citation type="journal article" date="2019" name="bioRxiv">
        <title>The Genome of the Zebra Mussel, Dreissena polymorpha: A Resource for Invasive Species Research.</title>
        <authorList>
            <person name="McCartney M.A."/>
            <person name="Auch B."/>
            <person name="Kono T."/>
            <person name="Mallez S."/>
            <person name="Zhang Y."/>
            <person name="Obille A."/>
            <person name="Becker A."/>
            <person name="Abrahante J.E."/>
            <person name="Garbe J."/>
            <person name="Badalamenti J.P."/>
            <person name="Herman A."/>
            <person name="Mangelson H."/>
            <person name="Liachko I."/>
            <person name="Sullivan S."/>
            <person name="Sone E.D."/>
            <person name="Koren S."/>
            <person name="Silverstein K.A.T."/>
            <person name="Beckman K.B."/>
            <person name="Gohl D.M."/>
        </authorList>
    </citation>
    <scope>NUCLEOTIDE SEQUENCE</scope>
    <source>
        <strain evidence="3">Duluth1</strain>
        <tissue evidence="3">Whole animal</tissue>
    </source>
</reference>
<organism evidence="3 4">
    <name type="scientific">Dreissena polymorpha</name>
    <name type="common">Zebra mussel</name>
    <name type="synonym">Mytilus polymorpha</name>
    <dbReference type="NCBI Taxonomy" id="45954"/>
    <lineage>
        <taxon>Eukaryota</taxon>
        <taxon>Metazoa</taxon>
        <taxon>Spiralia</taxon>
        <taxon>Lophotrochozoa</taxon>
        <taxon>Mollusca</taxon>
        <taxon>Bivalvia</taxon>
        <taxon>Autobranchia</taxon>
        <taxon>Heteroconchia</taxon>
        <taxon>Euheterodonta</taxon>
        <taxon>Imparidentia</taxon>
        <taxon>Neoheterodontei</taxon>
        <taxon>Myida</taxon>
        <taxon>Dreissenoidea</taxon>
        <taxon>Dreissenidae</taxon>
        <taxon>Dreissena</taxon>
    </lineage>
</organism>
<dbReference type="InterPro" id="IPR050991">
    <property type="entry name" value="ECM_Regulatory_Proteins"/>
</dbReference>
<dbReference type="InterPro" id="IPR036116">
    <property type="entry name" value="FN3_sf"/>
</dbReference>
<name>A0A9D4GG61_DREPO</name>
<dbReference type="CDD" id="cd00063">
    <property type="entry name" value="FN3"/>
    <property type="match status" value="2"/>
</dbReference>
<keyword evidence="4" id="KW-1185">Reference proteome</keyword>
<feature type="domain" description="Fibronectin type-III" evidence="2">
    <location>
        <begin position="165"/>
        <end position="265"/>
    </location>
</feature>
<dbReference type="Pfam" id="PF00041">
    <property type="entry name" value="fn3"/>
    <property type="match status" value="1"/>
</dbReference>